<reference evidence="2 3" key="1">
    <citation type="submission" date="2016-10" db="EMBL/GenBank/DDBJ databases">
        <authorList>
            <person name="de Groot N.N."/>
        </authorList>
    </citation>
    <scope>NUCLEOTIDE SEQUENCE [LARGE SCALE GENOMIC DNA]</scope>
    <source>
        <strain evidence="2 3">DSM 23031</strain>
    </source>
</reference>
<gene>
    <name evidence="2" type="ORF">SAMN05421593_2273</name>
</gene>
<dbReference type="AlphaFoldDB" id="A0A1H6HC24"/>
<dbReference type="Proteomes" id="UP000198561">
    <property type="component" value="Unassembled WGS sequence"/>
</dbReference>
<sequence length="271" mass="28610">MKNLFLLPLVMVSSIAFSQVGINTNTPDPSAILDIKSSNKGLLIPRIALTGKTDVTTILNPANGLLIYNLNKAGTAPNDVRADTFYKFNTSAGKWQTMLEDGSIPAQNGSIIAIDGNLTIAQEISVQMSNDFTTTATSPVSAVPIGYLTNEIIDNANTYTGSATTNSFTVNADGIYQVTLNSQLSFDSAAIGFTHVIGIWDNTDGKWVARVNDSAASSLQTYTLISAISMFASHTYSFRVGLSAGTASVKALSSGSTGSGPITQMSFKRLK</sequence>
<dbReference type="STRING" id="680127.SAMN05421593_2273"/>
<organism evidence="2 3">
    <name type="scientific">Chryseobacterium culicis</name>
    <dbReference type="NCBI Taxonomy" id="680127"/>
    <lineage>
        <taxon>Bacteria</taxon>
        <taxon>Pseudomonadati</taxon>
        <taxon>Bacteroidota</taxon>
        <taxon>Flavobacteriia</taxon>
        <taxon>Flavobacteriales</taxon>
        <taxon>Weeksellaceae</taxon>
        <taxon>Chryseobacterium group</taxon>
        <taxon>Chryseobacterium</taxon>
    </lineage>
</organism>
<proteinExistence type="predicted"/>
<dbReference type="RefSeq" id="WP_139265724.1">
    <property type="nucleotide sequence ID" value="NZ_FNWQ01000002.1"/>
</dbReference>
<accession>A0A1H6HC24</accession>
<feature type="signal peptide" evidence="1">
    <location>
        <begin position="1"/>
        <end position="18"/>
    </location>
</feature>
<evidence type="ECO:0000313" key="2">
    <source>
        <dbReference type="EMBL" id="SEH33359.1"/>
    </source>
</evidence>
<feature type="chain" id="PRO_5011765744" description="C1q domain-containing protein" evidence="1">
    <location>
        <begin position="19"/>
        <end position="271"/>
    </location>
</feature>
<evidence type="ECO:0000313" key="3">
    <source>
        <dbReference type="Proteomes" id="UP000198561"/>
    </source>
</evidence>
<evidence type="ECO:0000256" key="1">
    <source>
        <dbReference type="SAM" id="SignalP"/>
    </source>
</evidence>
<name>A0A1H6HC24_CHRCI</name>
<dbReference type="EMBL" id="FNWQ01000002">
    <property type="protein sequence ID" value="SEH33359.1"/>
    <property type="molecule type" value="Genomic_DNA"/>
</dbReference>
<keyword evidence="1" id="KW-0732">Signal</keyword>
<dbReference type="OrthoDB" id="1340359at2"/>
<protein>
    <recommendedName>
        <fullName evidence="4">C1q domain-containing protein</fullName>
    </recommendedName>
</protein>
<evidence type="ECO:0008006" key="4">
    <source>
        <dbReference type="Google" id="ProtNLM"/>
    </source>
</evidence>